<accession>A0A1H9NC58</accession>
<dbReference type="STRING" id="180197.SAMN02982919_02167"/>
<reference evidence="1 2" key="1">
    <citation type="submission" date="2016-10" db="EMBL/GenBank/DDBJ databases">
        <authorList>
            <person name="de Groot N.N."/>
        </authorList>
    </citation>
    <scope>NUCLEOTIDE SEQUENCE [LARGE SCALE GENOMIC DNA]</scope>
    <source>
        <strain evidence="1 2">ATCC 35958</strain>
    </source>
</reference>
<dbReference type="RefSeq" id="WP_143059619.1">
    <property type="nucleotide sequence ID" value="NZ_FOGD01000007.1"/>
</dbReference>
<dbReference type="EMBL" id="FOGD01000007">
    <property type="protein sequence ID" value="SER33534.1"/>
    <property type="molecule type" value="Genomic_DNA"/>
</dbReference>
<protein>
    <submittedName>
        <fullName evidence="1">Uncharacterized protein</fullName>
    </submittedName>
</protein>
<dbReference type="Proteomes" id="UP000199766">
    <property type="component" value="Unassembled WGS sequence"/>
</dbReference>
<keyword evidence="2" id="KW-1185">Reference proteome</keyword>
<dbReference type="AlphaFoldDB" id="A0A1H9NC58"/>
<proteinExistence type="predicted"/>
<gene>
    <name evidence="1" type="ORF">SAMN02982919_02167</name>
</gene>
<evidence type="ECO:0000313" key="1">
    <source>
        <dbReference type="EMBL" id="SER33534.1"/>
    </source>
</evidence>
<sequence length="80" mass="8997">MSNTAIIICRIKLAAMMNCRSVGYRQSGMVSVAKDLGFFTNTNDLEKNWLEFLEKNVTSKNCNEVLDILLNSSKAEKFST</sequence>
<organism evidence="1 2">
    <name type="scientific">Giesbergeria anulus</name>
    <dbReference type="NCBI Taxonomy" id="180197"/>
    <lineage>
        <taxon>Bacteria</taxon>
        <taxon>Pseudomonadati</taxon>
        <taxon>Pseudomonadota</taxon>
        <taxon>Betaproteobacteria</taxon>
        <taxon>Burkholderiales</taxon>
        <taxon>Comamonadaceae</taxon>
        <taxon>Giesbergeria</taxon>
    </lineage>
</organism>
<evidence type="ECO:0000313" key="2">
    <source>
        <dbReference type="Proteomes" id="UP000199766"/>
    </source>
</evidence>
<name>A0A1H9NC58_9BURK</name>